<feature type="coiled-coil region" evidence="7">
    <location>
        <begin position="50"/>
        <end position="91"/>
    </location>
</feature>
<evidence type="ECO:0000256" key="1">
    <source>
        <dbReference type="ARBA" id="ARBA00004496"/>
    </source>
</evidence>
<organism evidence="8 9">
    <name type="scientific">Spiroplasma turonicum</name>
    <dbReference type="NCBI Taxonomy" id="216946"/>
    <lineage>
        <taxon>Bacteria</taxon>
        <taxon>Bacillati</taxon>
        <taxon>Mycoplasmatota</taxon>
        <taxon>Mollicutes</taxon>
        <taxon>Entomoplasmatales</taxon>
        <taxon>Spiroplasmataceae</taxon>
        <taxon>Spiroplasma</taxon>
    </lineage>
</organism>
<dbReference type="NCBIfam" id="TIGR03544">
    <property type="entry name" value="DivI1A_domain"/>
    <property type="match status" value="1"/>
</dbReference>
<keyword evidence="5 7" id="KW-0175">Coiled coil</keyword>
<dbReference type="PIRSF" id="PIRSF029938">
    <property type="entry name" value="UCP029938"/>
    <property type="match status" value="1"/>
</dbReference>
<dbReference type="GO" id="GO:0005737">
    <property type="term" value="C:cytoplasm"/>
    <property type="evidence" value="ECO:0007669"/>
    <property type="project" value="UniProtKB-SubCell"/>
</dbReference>
<evidence type="ECO:0000256" key="2">
    <source>
        <dbReference type="ARBA" id="ARBA00022490"/>
    </source>
</evidence>
<dbReference type="GO" id="GO:0051301">
    <property type="term" value="P:cell division"/>
    <property type="evidence" value="ECO:0007669"/>
    <property type="project" value="UniProtKB-KW"/>
</dbReference>
<accession>A0A0K1P7D2</accession>
<dbReference type="Gene3D" id="6.10.250.660">
    <property type="match status" value="1"/>
</dbReference>
<protein>
    <submittedName>
        <fullName evidence="8">DivIVA domain-containing protein</fullName>
    </submittedName>
</protein>
<dbReference type="EMBL" id="CP012328">
    <property type="protein sequence ID" value="AKU80084.1"/>
    <property type="molecule type" value="Genomic_DNA"/>
</dbReference>
<evidence type="ECO:0000313" key="8">
    <source>
        <dbReference type="EMBL" id="AKU80084.1"/>
    </source>
</evidence>
<dbReference type="STRING" id="216946.STURO_v1c08340"/>
<dbReference type="RefSeq" id="WP_075048654.1">
    <property type="nucleotide sequence ID" value="NZ_CP012328.1"/>
</dbReference>
<sequence length="112" mass="13361">MKKTKGYLKLSKKDIYEKDFEVEYKGYKVEEVDSFLDIIYEDYKYIESCEQEYIKTIQDLENKIKSLKRDLEDKISLLEKSNSDLENLTRAGVNNSAIIKRISKLEKENYNK</sequence>
<dbReference type="KEGG" id="stur:STURON_00838"/>
<dbReference type="InterPro" id="IPR019933">
    <property type="entry name" value="DivIVA_domain"/>
</dbReference>
<name>A0A0K1P7D2_9MOLU</name>
<evidence type="ECO:0000256" key="3">
    <source>
        <dbReference type="ARBA" id="ARBA00022618"/>
    </source>
</evidence>
<keyword evidence="2" id="KW-0963">Cytoplasm</keyword>
<dbReference type="InterPro" id="IPR007793">
    <property type="entry name" value="DivIVA_fam"/>
</dbReference>
<evidence type="ECO:0000256" key="5">
    <source>
        <dbReference type="ARBA" id="ARBA00023054"/>
    </source>
</evidence>
<dbReference type="Proteomes" id="UP000067243">
    <property type="component" value="Chromosome"/>
</dbReference>
<dbReference type="PATRIC" id="fig|216946.3.peg.868"/>
<keyword evidence="9" id="KW-1185">Reference proteome</keyword>
<dbReference type="OrthoDB" id="389699at2"/>
<reference evidence="8 9" key="1">
    <citation type="journal article" date="2015" name="Genome Announc.">
        <title>Complete Genome Sequence of Spiroplasma turonicum Strain Tab4cT, a Parasite of a Horse Fly, Haematopota sp. (Diptera: Tabanidae).</title>
        <authorList>
            <person name="Davis R.E."/>
            <person name="Shao J."/>
            <person name="Zhao Y."/>
            <person name="Gasparich G.E."/>
            <person name="Gaynor B.J."/>
            <person name="Donofrio N."/>
        </authorList>
    </citation>
    <scope>NUCLEOTIDE SEQUENCE [LARGE SCALE GENOMIC DNA]</scope>
    <source>
        <strain evidence="8 9">Tab4c</strain>
    </source>
</reference>
<dbReference type="GO" id="GO:0008360">
    <property type="term" value="P:regulation of cell shape"/>
    <property type="evidence" value="ECO:0007669"/>
    <property type="project" value="UniProtKB-KW"/>
</dbReference>
<keyword evidence="4" id="KW-0133">Cell shape</keyword>
<evidence type="ECO:0000256" key="7">
    <source>
        <dbReference type="SAM" id="Coils"/>
    </source>
</evidence>
<dbReference type="Pfam" id="PF05103">
    <property type="entry name" value="DivIVA"/>
    <property type="match status" value="1"/>
</dbReference>
<comment type="subcellular location">
    <subcellularLocation>
        <location evidence="1">Cytoplasm</location>
    </subcellularLocation>
</comment>
<dbReference type="InterPro" id="IPR011229">
    <property type="entry name" value="Cell_cycle_GpsB"/>
</dbReference>
<keyword evidence="6" id="KW-0131">Cell cycle</keyword>
<dbReference type="AlphaFoldDB" id="A0A0K1P7D2"/>
<gene>
    <name evidence="8" type="ORF">STURON_00838</name>
</gene>
<evidence type="ECO:0000313" key="9">
    <source>
        <dbReference type="Proteomes" id="UP000067243"/>
    </source>
</evidence>
<proteinExistence type="predicted"/>
<evidence type="ECO:0000256" key="6">
    <source>
        <dbReference type="ARBA" id="ARBA00023306"/>
    </source>
</evidence>
<evidence type="ECO:0000256" key="4">
    <source>
        <dbReference type="ARBA" id="ARBA00022960"/>
    </source>
</evidence>
<keyword evidence="3" id="KW-0132">Cell division</keyword>